<comment type="catalytic activity">
    <reaction evidence="12">
        <text>Preferential cleavage: (Ac)2-L-Lys-D-Ala-|-D-Ala. Also transpeptidation of peptidyl-alanyl moieties that are N-acyl substituents of D-alanine.</text>
        <dbReference type="EC" id="3.4.16.4"/>
    </reaction>
</comment>
<dbReference type="InterPro" id="IPR023346">
    <property type="entry name" value="Lysozyme-like_dom_sf"/>
</dbReference>
<dbReference type="FunFam" id="1.10.3810.10:FF:000001">
    <property type="entry name" value="Penicillin-binding protein 1A"/>
    <property type="match status" value="1"/>
</dbReference>
<keyword evidence="7" id="KW-0378">Hydrolase</keyword>
<dbReference type="InterPro" id="IPR050396">
    <property type="entry name" value="Glycosyltr_51/Transpeptidase"/>
</dbReference>
<comment type="similarity">
    <text evidence="2">In the N-terminal section; belongs to the glycosyltransferase 51 family.</text>
</comment>
<evidence type="ECO:0000313" key="16">
    <source>
        <dbReference type="EMBL" id="MBG6138558.1"/>
    </source>
</evidence>
<dbReference type="InterPro" id="IPR001460">
    <property type="entry name" value="PCN-bd_Tpept"/>
</dbReference>
<evidence type="ECO:0000256" key="8">
    <source>
        <dbReference type="ARBA" id="ARBA00022960"/>
    </source>
</evidence>
<feature type="domain" description="PASTA" evidence="15">
    <location>
        <begin position="685"/>
        <end position="749"/>
    </location>
</feature>
<dbReference type="Gene3D" id="3.40.710.10">
    <property type="entry name" value="DD-peptidase/beta-lactamase superfamily"/>
    <property type="match status" value="1"/>
</dbReference>
<reference evidence="16" key="1">
    <citation type="submission" date="2020-11" db="EMBL/GenBank/DDBJ databases">
        <title>Sequencing the genomes of 1000 actinobacteria strains.</title>
        <authorList>
            <person name="Klenk H.-P."/>
        </authorList>
    </citation>
    <scope>NUCLEOTIDE SEQUENCE</scope>
    <source>
        <strain evidence="16">DSM 45356</strain>
    </source>
</reference>
<dbReference type="Gene3D" id="3.30.10.20">
    <property type="match status" value="1"/>
</dbReference>
<dbReference type="GO" id="GO:0009252">
    <property type="term" value="P:peptidoglycan biosynthetic process"/>
    <property type="evidence" value="ECO:0007669"/>
    <property type="project" value="UniProtKB-KW"/>
</dbReference>
<dbReference type="PANTHER" id="PTHR32282">
    <property type="entry name" value="BINDING PROTEIN TRANSPEPTIDASE, PUTATIVE-RELATED"/>
    <property type="match status" value="1"/>
</dbReference>
<dbReference type="Pfam" id="PF00912">
    <property type="entry name" value="Transgly"/>
    <property type="match status" value="1"/>
</dbReference>
<dbReference type="GO" id="GO:0008360">
    <property type="term" value="P:regulation of cell shape"/>
    <property type="evidence" value="ECO:0007669"/>
    <property type="project" value="UniProtKB-KW"/>
</dbReference>
<evidence type="ECO:0000313" key="17">
    <source>
        <dbReference type="Proteomes" id="UP000622552"/>
    </source>
</evidence>
<evidence type="ECO:0000256" key="7">
    <source>
        <dbReference type="ARBA" id="ARBA00022801"/>
    </source>
</evidence>
<evidence type="ECO:0000256" key="14">
    <source>
        <dbReference type="SAM" id="MobiDB-lite"/>
    </source>
</evidence>
<keyword evidence="4" id="KW-0645">Protease</keyword>
<dbReference type="Proteomes" id="UP000622552">
    <property type="component" value="Unassembled WGS sequence"/>
</dbReference>
<dbReference type="CDD" id="cd06577">
    <property type="entry name" value="PASTA_pknB"/>
    <property type="match status" value="1"/>
</dbReference>
<evidence type="ECO:0000256" key="6">
    <source>
        <dbReference type="ARBA" id="ARBA00022679"/>
    </source>
</evidence>
<dbReference type="GO" id="GO:0006508">
    <property type="term" value="P:proteolysis"/>
    <property type="evidence" value="ECO:0007669"/>
    <property type="project" value="UniProtKB-KW"/>
</dbReference>
<keyword evidence="3 16" id="KW-0121">Carboxypeptidase</keyword>
<comment type="catalytic activity">
    <reaction evidence="13">
        <text>[GlcNAc-(1-&gt;4)-Mur2Ac(oyl-L-Ala-gamma-D-Glu-L-Lys-D-Ala-D-Ala)](n)-di-trans,octa-cis-undecaprenyl diphosphate + beta-D-GlcNAc-(1-&gt;4)-Mur2Ac(oyl-L-Ala-gamma-D-Glu-L-Lys-D-Ala-D-Ala)-di-trans,octa-cis-undecaprenyl diphosphate = [GlcNAc-(1-&gt;4)-Mur2Ac(oyl-L-Ala-gamma-D-Glu-L-Lys-D-Ala-D-Ala)](n+1)-di-trans,octa-cis-undecaprenyl diphosphate + di-trans,octa-cis-undecaprenyl diphosphate + H(+)</text>
        <dbReference type="Rhea" id="RHEA:23708"/>
        <dbReference type="Rhea" id="RHEA-COMP:9602"/>
        <dbReference type="Rhea" id="RHEA-COMP:9603"/>
        <dbReference type="ChEBI" id="CHEBI:15378"/>
        <dbReference type="ChEBI" id="CHEBI:58405"/>
        <dbReference type="ChEBI" id="CHEBI:60033"/>
        <dbReference type="ChEBI" id="CHEBI:78435"/>
        <dbReference type="EC" id="2.4.99.28"/>
    </reaction>
</comment>
<keyword evidence="10" id="KW-0511">Multifunctional enzyme</keyword>
<dbReference type="SUPFAM" id="SSF53955">
    <property type="entry name" value="Lysozyme-like"/>
    <property type="match status" value="1"/>
</dbReference>
<evidence type="ECO:0000256" key="13">
    <source>
        <dbReference type="ARBA" id="ARBA00049902"/>
    </source>
</evidence>
<dbReference type="InterPro" id="IPR036950">
    <property type="entry name" value="PBP_transglycosylase"/>
</dbReference>
<dbReference type="PROSITE" id="PS51178">
    <property type="entry name" value="PASTA"/>
    <property type="match status" value="1"/>
</dbReference>
<organism evidence="16 17">
    <name type="scientific">Longispora fulva</name>
    <dbReference type="NCBI Taxonomy" id="619741"/>
    <lineage>
        <taxon>Bacteria</taxon>
        <taxon>Bacillati</taxon>
        <taxon>Actinomycetota</taxon>
        <taxon>Actinomycetes</taxon>
        <taxon>Micromonosporales</taxon>
        <taxon>Micromonosporaceae</taxon>
        <taxon>Longispora</taxon>
    </lineage>
</organism>
<keyword evidence="11" id="KW-0961">Cell wall biogenesis/degradation</keyword>
<dbReference type="RefSeq" id="WP_233473151.1">
    <property type="nucleotide sequence ID" value="NZ_BONS01000025.1"/>
</dbReference>
<evidence type="ECO:0000256" key="11">
    <source>
        <dbReference type="ARBA" id="ARBA00023316"/>
    </source>
</evidence>
<dbReference type="GO" id="GO:0009002">
    <property type="term" value="F:serine-type D-Ala-D-Ala carboxypeptidase activity"/>
    <property type="evidence" value="ECO:0007669"/>
    <property type="project" value="UniProtKB-EC"/>
</dbReference>
<dbReference type="SUPFAM" id="SSF56601">
    <property type="entry name" value="beta-lactamase/transpeptidase-like"/>
    <property type="match status" value="1"/>
</dbReference>
<dbReference type="Pfam" id="PF03793">
    <property type="entry name" value="PASTA"/>
    <property type="match status" value="1"/>
</dbReference>
<dbReference type="GO" id="GO:0030288">
    <property type="term" value="C:outer membrane-bounded periplasmic space"/>
    <property type="evidence" value="ECO:0007669"/>
    <property type="project" value="TreeGrafter"/>
</dbReference>
<sequence length="783" mass="82459">MGGIASAVLTVVVLPLALIVGLSTQVLGGEYNDLPAALKNPPTPQSSYLYASDGKTLITTFYDQNRRDVTLEEIPQVMRDAIVSAEDNRFYEHHGVDAKGVLRALVSNVTSGGVAQGASTLTMQYIRNVLLYTADSKAGQQAATEVTTERKLKEMSYALALEKELDKNEILRRYLNIAYFGNGAYGVFAASEAYFSKEPKDLTLEESALLAGLVQAPGDYDPVKNKDAAAGRRNWILKQMVELKYADPAVATAAQAAPVALTLKAAPDDCLSRSQGTNGWGFFCGYFKRWWLEQPAFGANPQEREANLKRGGYTVVTSLDPAVQKASEQAIAEQIKKDSPFALGVATVEPGTGRIRSMAVNRNYSNDESQNGANTGGAGRGSYPNTTVPLIAGGDAAPGFQAGSTFKMFTMLAALEAGMPLNTTFDAPNKYKSKYPADPGPATCDGKYCPTNADPSMAGRRTMWDGFGRSVNTYFVWLEEQVGADKAVEMAKKMGIQFRNGDKTLADDASEWGPFTLGVSATSPLDLANAYATVAAEGTYCKPLPVNSITDAGGATVDVAQPQCKRVFEADVARAATDAARCTVGDRSVFGKCDGSTAGGLRNVVGRSLAGKTGSSERNETESFAGFTPGLAAAGIAGDPDSPRNAIGASFAGNVNMAVAKTLKAGAGYGADKDFVAPDRKVAFGEEVRVPDVRGRSVEEATAELRAAGFSAVVAPNKITSEVPAGQVADVFPSGSAPKGSTVTIYVSEGPVPVPDPEPSATPTAGPTQRPTGRPVPTPTRRR</sequence>
<dbReference type="SMART" id="SM00740">
    <property type="entry name" value="PASTA"/>
    <property type="match status" value="1"/>
</dbReference>
<keyword evidence="9" id="KW-0573">Peptidoglycan synthesis</keyword>
<name>A0A8J7GDH6_9ACTN</name>
<keyword evidence="6" id="KW-0808">Transferase</keyword>
<evidence type="ECO:0000256" key="5">
    <source>
        <dbReference type="ARBA" id="ARBA00022676"/>
    </source>
</evidence>
<dbReference type="Gene3D" id="1.10.3810.10">
    <property type="entry name" value="Biosynthetic peptidoglycan transglycosylase-like"/>
    <property type="match status" value="1"/>
</dbReference>
<evidence type="ECO:0000256" key="9">
    <source>
        <dbReference type="ARBA" id="ARBA00022984"/>
    </source>
</evidence>
<evidence type="ECO:0000256" key="10">
    <source>
        <dbReference type="ARBA" id="ARBA00023268"/>
    </source>
</evidence>
<dbReference type="EMBL" id="JADOUF010000001">
    <property type="protein sequence ID" value="MBG6138558.1"/>
    <property type="molecule type" value="Genomic_DNA"/>
</dbReference>
<comment type="caution">
    <text evidence="16">The sequence shown here is derived from an EMBL/GenBank/DDBJ whole genome shotgun (WGS) entry which is preliminary data.</text>
</comment>
<protein>
    <submittedName>
        <fullName evidence="16">Membrane peptidoglycan carboxypeptidase</fullName>
    </submittedName>
</protein>
<evidence type="ECO:0000256" key="1">
    <source>
        <dbReference type="ARBA" id="ARBA00007090"/>
    </source>
</evidence>
<dbReference type="InterPro" id="IPR012338">
    <property type="entry name" value="Beta-lactam/transpept-like"/>
</dbReference>
<feature type="region of interest" description="Disordered" evidence="14">
    <location>
        <begin position="748"/>
        <end position="783"/>
    </location>
</feature>
<dbReference type="GO" id="GO:0008955">
    <property type="term" value="F:peptidoglycan glycosyltransferase activity"/>
    <property type="evidence" value="ECO:0007669"/>
    <property type="project" value="UniProtKB-EC"/>
</dbReference>
<evidence type="ECO:0000256" key="2">
    <source>
        <dbReference type="ARBA" id="ARBA00007739"/>
    </source>
</evidence>
<evidence type="ECO:0000256" key="3">
    <source>
        <dbReference type="ARBA" id="ARBA00022645"/>
    </source>
</evidence>
<keyword evidence="5" id="KW-0328">Glycosyltransferase</keyword>
<dbReference type="GO" id="GO:0008658">
    <property type="term" value="F:penicillin binding"/>
    <property type="evidence" value="ECO:0007669"/>
    <property type="project" value="InterPro"/>
</dbReference>
<keyword evidence="8" id="KW-0133">Cell shape</keyword>
<dbReference type="PANTHER" id="PTHR32282:SF33">
    <property type="entry name" value="PEPTIDOGLYCAN GLYCOSYLTRANSFERASE"/>
    <property type="match status" value="1"/>
</dbReference>
<evidence type="ECO:0000259" key="15">
    <source>
        <dbReference type="PROSITE" id="PS51178"/>
    </source>
</evidence>
<dbReference type="InterPro" id="IPR005543">
    <property type="entry name" value="PASTA_dom"/>
</dbReference>
<dbReference type="AlphaFoldDB" id="A0A8J7GDH6"/>
<dbReference type="GO" id="GO:0071555">
    <property type="term" value="P:cell wall organization"/>
    <property type="evidence" value="ECO:0007669"/>
    <property type="project" value="UniProtKB-KW"/>
</dbReference>
<gene>
    <name evidence="16" type="ORF">IW245_004752</name>
</gene>
<dbReference type="InterPro" id="IPR001264">
    <property type="entry name" value="Glyco_trans_51"/>
</dbReference>
<evidence type="ECO:0000256" key="12">
    <source>
        <dbReference type="ARBA" id="ARBA00034000"/>
    </source>
</evidence>
<dbReference type="Pfam" id="PF00905">
    <property type="entry name" value="Transpeptidase"/>
    <property type="match status" value="1"/>
</dbReference>
<keyword evidence="17" id="KW-1185">Reference proteome</keyword>
<accession>A0A8J7GDH6</accession>
<comment type="similarity">
    <text evidence="1">In the C-terminal section; belongs to the transpeptidase family.</text>
</comment>
<proteinExistence type="inferred from homology"/>
<evidence type="ECO:0000256" key="4">
    <source>
        <dbReference type="ARBA" id="ARBA00022670"/>
    </source>
</evidence>
<feature type="compositionally biased region" description="Pro residues" evidence="14">
    <location>
        <begin position="774"/>
        <end position="783"/>
    </location>
</feature>